<proteinExistence type="predicted"/>
<gene>
    <name evidence="1" type="ORF">FWILDA_LOCUS12008</name>
</gene>
<dbReference type="AlphaFoldDB" id="A0A9W4SXN8"/>
<dbReference type="EMBL" id="CAMKVN010003658">
    <property type="protein sequence ID" value="CAI2185300.1"/>
    <property type="molecule type" value="Genomic_DNA"/>
</dbReference>
<comment type="caution">
    <text evidence="1">The sequence shown here is derived from an EMBL/GenBank/DDBJ whole genome shotgun (WGS) entry which is preliminary data.</text>
</comment>
<evidence type="ECO:0000313" key="1">
    <source>
        <dbReference type="EMBL" id="CAI2185300.1"/>
    </source>
</evidence>
<accession>A0A9W4SXN8</accession>
<reference evidence="1" key="1">
    <citation type="submission" date="2022-08" db="EMBL/GenBank/DDBJ databases">
        <authorList>
            <person name="Kallberg Y."/>
            <person name="Tangrot J."/>
            <person name="Rosling A."/>
        </authorList>
    </citation>
    <scope>NUCLEOTIDE SEQUENCE</scope>
    <source>
        <strain evidence="1">Wild A</strain>
    </source>
</reference>
<protein>
    <submittedName>
        <fullName evidence="1">11567_t:CDS:1</fullName>
    </submittedName>
</protein>
<name>A0A9W4SXN8_9GLOM</name>
<sequence length="107" mass="12225">MTATTHEFQNSITMGYSVLTPLKRWSMAVARKGRDGSDSTDGTDCNMSNGDFVHDRNVWEIIGETGSLVMIPRIFIDGSAFSWVEFRSKDWKEILIEQEFVSERRVT</sequence>
<dbReference type="Proteomes" id="UP001153678">
    <property type="component" value="Unassembled WGS sequence"/>
</dbReference>
<evidence type="ECO:0000313" key="2">
    <source>
        <dbReference type="Proteomes" id="UP001153678"/>
    </source>
</evidence>
<keyword evidence="2" id="KW-1185">Reference proteome</keyword>
<organism evidence="1 2">
    <name type="scientific">Funneliformis geosporum</name>
    <dbReference type="NCBI Taxonomy" id="1117311"/>
    <lineage>
        <taxon>Eukaryota</taxon>
        <taxon>Fungi</taxon>
        <taxon>Fungi incertae sedis</taxon>
        <taxon>Mucoromycota</taxon>
        <taxon>Glomeromycotina</taxon>
        <taxon>Glomeromycetes</taxon>
        <taxon>Glomerales</taxon>
        <taxon>Glomeraceae</taxon>
        <taxon>Funneliformis</taxon>
    </lineage>
</organism>